<accession>A0A2S5BGU8</accession>
<keyword evidence="2" id="KW-1185">Reference proteome</keyword>
<gene>
    <name evidence="1" type="ORF">BMF94_1057</name>
</gene>
<protein>
    <submittedName>
        <fullName evidence="1">Uncharacterized protein</fullName>
    </submittedName>
</protein>
<comment type="caution">
    <text evidence="1">The sequence shown here is derived from an EMBL/GenBank/DDBJ whole genome shotgun (WGS) entry which is preliminary data.</text>
</comment>
<name>A0A2S5BGU8_9BASI</name>
<organism evidence="1 2">
    <name type="scientific">Rhodotorula taiwanensis</name>
    <dbReference type="NCBI Taxonomy" id="741276"/>
    <lineage>
        <taxon>Eukaryota</taxon>
        <taxon>Fungi</taxon>
        <taxon>Dikarya</taxon>
        <taxon>Basidiomycota</taxon>
        <taxon>Pucciniomycotina</taxon>
        <taxon>Microbotryomycetes</taxon>
        <taxon>Sporidiobolales</taxon>
        <taxon>Sporidiobolaceae</taxon>
        <taxon>Rhodotorula</taxon>
    </lineage>
</organism>
<reference evidence="1 2" key="1">
    <citation type="journal article" date="2018" name="Front. Microbiol.">
        <title>Prospects for Fungal Bioremediation of Acidic Radioactive Waste Sites: Characterization and Genome Sequence of Rhodotorula taiwanensis MD1149.</title>
        <authorList>
            <person name="Tkavc R."/>
            <person name="Matrosova V.Y."/>
            <person name="Grichenko O.E."/>
            <person name="Gostincar C."/>
            <person name="Volpe R.P."/>
            <person name="Klimenkova P."/>
            <person name="Gaidamakova E.K."/>
            <person name="Zhou C.E."/>
            <person name="Stewart B.J."/>
            <person name="Lyman M.G."/>
            <person name="Malfatti S.A."/>
            <person name="Rubinfeld B."/>
            <person name="Courtot M."/>
            <person name="Singh J."/>
            <person name="Dalgard C.L."/>
            <person name="Hamilton T."/>
            <person name="Frey K.G."/>
            <person name="Gunde-Cimerman N."/>
            <person name="Dugan L."/>
            <person name="Daly M.J."/>
        </authorList>
    </citation>
    <scope>NUCLEOTIDE SEQUENCE [LARGE SCALE GENOMIC DNA]</scope>
    <source>
        <strain evidence="1 2">MD1149</strain>
    </source>
</reference>
<dbReference type="Proteomes" id="UP000237144">
    <property type="component" value="Unassembled WGS sequence"/>
</dbReference>
<dbReference type="EMBL" id="PJQD01000009">
    <property type="protein sequence ID" value="POY75973.1"/>
    <property type="molecule type" value="Genomic_DNA"/>
</dbReference>
<evidence type="ECO:0000313" key="1">
    <source>
        <dbReference type="EMBL" id="POY75973.1"/>
    </source>
</evidence>
<feature type="non-terminal residue" evidence="1">
    <location>
        <position position="11"/>
    </location>
</feature>
<proteinExistence type="predicted"/>
<evidence type="ECO:0000313" key="2">
    <source>
        <dbReference type="Proteomes" id="UP000237144"/>
    </source>
</evidence>
<sequence length="11" mass="1218">MICLPLCTVKP</sequence>